<name>A0A1X6Z576_9RHOB</name>
<comment type="catalytic activity">
    <reaction evidence="4">
        <text>a ribonucleoside 5'-triphosphate + H2O = a ribonucleoside 5'-phosphate + diphosphate + H(+)</text>
        <dbReference type="Rhea" id="RHEA:23996"/>
        <dbReference type="ChEBI" id="CHEBI:15377"/>
        <dbReference type="ChEBI" id="CHEBI:15378"/>
        <dbReference type="ChEBI" id="CHEBI:33019"/>
        <dbReference type="ChEBI" id="CHEBI:58043"/>
        <dbReference type="ChEBI" id="CHEBI:61557"/>
        <dbReference type="EC" id="3.6.1.9"/>
    </reaction>
</comment>
<dbReference type="InterPro" id="IPR003697">
    <property type="entry name" value="Maf-like"/>
</dbReference>
<accession>A0A1X6Z576</accession>
<dbReference type="InterPro" id="IPR029001">
    <property type="entry name" value="ITPase-like_fam"/>
</dbReference>
<protein>
    <recommendedName>
        <fullName evidence="4">Nucleoside triphosphate pyrophosphatase</fullName>
        <ecNumber evidence="4">3.6.1.9</ecNumber>
    </recommendedName>
    <alternativeName>
        <fullName evidence="4">Nucleotide pyrophosphatase</fullName>
        <shortName evidence="4">Nucleotide PPase</shortName>
    </alternativeName>
</protein>
<evidence type="ECO:0000313" key="5">
    <source>
        <dbReference type="EMBL" id="SLN40630.1"/>
    </source>
</evidence>
<dbReference type="EC" id="3.6.1.9" evidence="4"/>
<evidence type="ECO:0000256" key="1">
    <source>
        <dbReference type="ARBA" id="ARBA00001968"/>
    </source>
</evidence>
<dbReference type="AlphaFoldDB" id="A0A1X6Z576"/>
<dbReference type="Pfam" id="PF02545">
    <property type="entry name" value="Maf"/>
    <property type="match status" value="1"/>
</dbReference>
<dbReference type="CDD" id="cd00555">
    <property type="entry name" value="Maf"/>
    <property type="match status" value="1"/>
</dbReference>
<evidence type="ECO:0000256" key="4">
    <source>
        <dbReference type="HAMAP-Rule" id="MF_00528"/>
    </source>
</evidence>
<keyword evidence="3 4" id="KW-0546">Nucleotide metabolism</keyword>
<keyword evidence="6" id="KW-1185">Reference proteome</keyword>
<dbReference type="GO" id="GO:0005737">
    <property type="term" value="C:cytoplasm"/>
    <property type="evidence" value="ECO:0007669"/>
    <property type="project" value="UniProtKB-SubCell"/>
</dbReference>
<dbReference type="HAMAP" id="MF_00528">
    <property type="entry name" value="Maf"/>
    <property type="match status" value="1"/>
</dbReference>
<dbReference type="PIRSF" id="PIRSF006305">
    <property type="entry name" value="Maf"/>
    <property type="match status" value="1"/>
</dbReference>
<reference evidence="5 6" key="1">
    <citation type="submission" date="2017-03" db="EMBL/GenBank/DDBJ databases">
        <authorList>
            <person name="Afonso C.L."/>
            <person name="Miller P.J."/>
            <person name="Scott M.A."/>
            <person name="Spackman E."/>
            <person name="Goraichik I."/>
            <person name="Dimitrov K.M."/>
            <person name="Suarez D.L."/>
            <person name="Swayne D.E."/>
        </authorList>
    </citation>
    <scope>NUCLEOTIDE SEQUENCE [LARGE SCALE GENOMIC DNA]</scope>
    <source>
        <strain evidence="5 6">CECT 7450</strain>
    </source>
</reference>
<dbReference type="EMBL" id="FWFX01000005">
    <property type="protein sequence ID" value="SLN40630.1"/>
    <property type="molecule type" value="Genomic_DNA"/>
</dbReference>
<dbReference type="PANTHER" id="PTHR43213">
    <property type="entry name" value="BIFUNCTIONAL DTTP/UTP PYROPHOSPHATASE/METHYLTRANSFERASE PROTEIN-RELATED"/>
    <property type="match status" value="1"/>
</dbReference>
<proteinExistence type="inferred from homology"/>
<dbReference type="GO" id="GO:0047429">
    <property type="term" value="F:nucleoside triphosphate diphosphatase activity"/>
    <property type="evidence" value="ECO:0007669"/>
    <property type="project" value="UniProtKB-EC"/>
</dbReference>
<dbReference type="SUPFAM" id="SSF52972">
    <property type="entry name" value="ITPase-like"/>
    <property type="match status" value="1"/>
</dbReference>
<comment type="similarity">
    <text evidence="4">Belongs to the Maf family.</text>
</comment>
<evidence type="ECO:0000256" key="3">
    <source>
        <dbReference type="ARBA" id="ARBA00023080"/>
    </source>
</evidence>
<comment type="caution">
    <text evidence="4">Lacks conserved residue(s) required for the propagation of feature annotation.</text>
</comment>
<comment type="cofactor">
    <cofactor evidence="1 4">
        <name>a divalent metal cation</name>
        <dbReference type="ChEBI" id="CHEBI:60240"/>
    </cofactor>
</comment>
<keyword evidence="2 4" id="KW-0378">Hydrolase</keyword>
<dbReference type="NCBIfam" id="TIGR00172">
    <property type="entry name" value="maf"/>
    <property type="match status" value="1"/>
</dbReference>
<dbReference type="GO" id="GO:0009117">
    <property type="term" value="P:nucleotide metabolic process"/>
    <property type="evidence" value="ECO:0007669"/>
    <property type="project" value="UniProtKB-KW"/>
</dbReference>
<comment type="catalytic activity">
    <reaction evidence="4">
        <text>a 2'-deoxyribonucleoside 5'-triphosphate + H2O = a 2'-deoxyribonucleoside 5'-phosphate + diphosphate + H(+)</text>
        <dbReference type="Rhea" id="RHEA:44644"/>
        <dbReference type="ChEBI" id="CHEBI:15377"/>
        <dbReference type="ChEBI" id="CHEBI:15378"/>
        <dbReference type="ChEBI" id="CHEBI:33019"/>
        <dbReference type="ChEBI" id="CHEBI:61560"/>
        <dbReference type="ChEBI" id="CHEBI:65317"/>
        <dbReference type="EC" id="3.6.1.9"/>
    </reaction>
</comment>
<evidence type="ECO:0000256" key="2">
    <source>
        <dbReference type="ARBA" id="ARBA00022801"/>
    </source>
</evidence>
<comment type="subcellular location">
    <subcellularLocation>
        <location evidence="4">Cytoplasm</location>
    </subcellularLocation>
</comment>
<comment type="function">
    <text evidence="4">Nucleoside triphosphate pyrophosphatase. May have a dual role in cell division arrest and in preventing the incorporation of modified nucleotides into cellular nucleic acids.</text>
</comment>
<sequence length="199" mass="22475">MSPSIILASSSQIRQSLLKNAGIAFDVILARVDEATIKRSLLSDGATPRDIADALAEHKARKISSKYPGSLVLGCDQVLCFENQLFSKPDNKNEMKEQLKVLRGKPHELLSAVVIYENTEPKWRHVGSVKLTMRTLSDRYIDQYVERNWKSAQYCVGGYKLEEEGSRLFAQIEGDYFHVLGLPLLEIMTYLIDRGDLDI</sequence>
<feature type="active site" description="Proton acceptor" evidence="4">
    <location>
        <position position="76"/>
    </location>
</feature>
<evidence type="ECO:0000313" key="6">
    <source>
        <dbReference type="Proteomes" id="UP000193061"/>
    </source>
</evidence>
<keyword evidence="4" id="KW-0963">Cytoplasm</keyword>
<dbReference type="PANTHER" id="PTHR43213:SF5">
    <property type="entry name" value="BIFUNCTIONAL DTTP_UTP PYROPHOSPHATASE_METHYLTRANSFERASE PROTEIN-RELATED"/>
    <property type="match status" value="1"/>
</dbReference>
<organism evidence="5 6">
    <name type="scientific">Roseovarius albus</name>
    <dbReference type="NCBI Taxonomy" id="1247867"/>
    <lineage>
        <taxon>Bacteria</taxon>
        <taxon>Pseudomonadati</taxon>
        <taxon>Pseudomonadota</taxon>
        <taxon>Alphaproteobacteria</taxon>
        <taxon>Rhodobacterales</taxon>
        <taxon>Roseobacteraceae</taxon>
        <taxon>Roseovarius</taxon>
    </lineage>
</organism>
<gene>
    <name evidence="5" type="primary">maf</name>
    <name evidence="5" type="ORF">ROA7450_01953</name>
</gene>
<dbReference type="OrthoDB" id="9813962at2"/>
<dbReference type="Proteomes" id="UP000193061">
    <property type="component" value="Unassembled WGS sequence"/>
</dbReference>
<dbReference type="RefSeq" id="WP_085805479.1">
    <property type="nucleotide sequence ID" value="NZ_FWFX01000005.1"/>
</dbReference>
<dbReference type="Gene3D" id="3.90.950.10">
    <property type="match status" value="1"/>
</dbReference>